<name>A0ACD1E6I9_9MICO</name>
<accession>A0ACD1E6I9</accession>
<evidence type="ECO:0000313" key="2">
    <source>
        <dbReference type="Proteomes" id="UP000681794"/>
    </source>
</evidence>
<proteinExistence type="predicted"/>
<keyword evidence="1" id="KW-0378">Hydrolase</keyword>
<sequence>MTALVGFDLDRTVVYSSAALMLDGPDEAAPSLVVTEVYQGLPLSFMTRTAERALATLAAEAVVVPVTTRTVAQYRRIRLPLPDTGWAVTTNGAVVLHDGEPDADWTATLRTEMTAVSAPLPEVEERFATGLPPGAVLRARRAEDLFVYAIVDRAELPDTAVEAFAADLAALGWRVSVQGRKLYAVPVPIRKERALAAVAERIGATRTIAAGDSLLDREMLAWADVAIRPAHGELHAVGWTAPNLRVTSAQGVLAGEELIGLAAAAVAAERTPA</sequence>
<protein>
    <submittedName>
        <fullName evidence="1">HAD family hydrolase</fullName>
    </submittedName>
</protein>
<dbReference type="EMBL" id="CP076544">
    <property type="protein sequence ID" value="QWS34500.1"/>
    <property type="molecule type" value="Genomic_DNA"/>
</dbReference>
<reference evidence="1" key="1">
    <citation type="submission" date="2021-06" db="EMBL/GenBank/DDBJ databases">
        <authorList>
            <person name="Ellington A.J."/>
            <person name="Bryan N.C."/>
            <person name="Christner B.C."/>
            <person name="Reisch C.R."/>
        </authorList>
    </citation>
    <scope>NUCLEOTIDE SEQUENCE</scope>
    <source>
        <strain evidence="1">L6-1</strain>
    </source>
</reference>
<keyword evidence="2" id="KW-1185">Reference proteome</keyword>
<dbReference type="Proteomes" id="UP000681794">
    <property type="component" value="Chromosome"/>
</dbReference>
<evidence type="ECO:0000313" key="1">
    <source>
        <dbReference type="EMBL" id="QWS34500.1"/>
    </source>
</evidence>
<organism evidence="1 2">
    <name type="scientific">Curtobacterium aetherium</name>
    <dbReference type="NCBI Taxonomy" id="2841594"/>
    <lineage>
        <taxon>Bacteria</taxon>
        <taxon>Bacillati</taxon>
        <taxon>Actinomycetota</taxon>
        <taxon>Actinomycetes</taxon>
        <taxon>Micrococcales</taxon>
        <taxon>Microbacteriaceae</taxon>
        <taxon>Curtobacterium</taxon>
    </lineage>
</organism>
<gene>
    <name evidence="1" type="ORF">KM842_04920</name>
</gene>